<feature type="transmembrane region" description="Helical" evidence="7">
    <location>
        <begin position="153"/>
        <end position="172"/>
    </location>
</feature>
<feature type="transmembrane region" description="Helical" evidence="7">
    <location>
        <begin position="179"/>
        <end position="200"/>
    </location>
</feature>
<comment type="subcellular location">
    <subcellularLocation>
        <location evidence="1">Cell membrane</location>
        <topology evidence="1">Multi-pass membrane protein</topology>
    </subcellularLocation>
</comment>
<evidence type="ECO:0000256" key="7">
    <source>
        <dbReference type="SAM" id="Phobius"/>
    </source>
</evidence>
<comment type="caution">
    <text evidence="9">The sequence shown here is derived from an EMBL/GenBank/DDBJ whole genome shotgun (WGS) entry which is preliminary data.</text>
</comment>
<name>A0A9D0YW41_9FIRM</name>
<dbReference type="GO" id="GO:0005886">
    <property type="term" value="C:plasma membrane"/>
    <property type="evidence" value="ECO:0007669"/>
    <property type="project" value="UniProtKB-SubCell"/>
</dbReference>
<dbReference type="InterPro" id="IPR037185">
    <property type="entry name" value="EmrE-like"/>
</dbReference>
<dbReference type="Proteomes" id="UP000886819">
    <property type="component" value="Unassembled WGS sequence"/>
</dbReference>
<sequence length="302" mass="32733">MNRKWVGNLMLLLTAFIWGSAFVAQSTGMDYLRPFTFNGVRSLIGGVVLLPVLLLWRPSGGRSPQVLRQTWRGGLCCGVILFAASSFQQFGIAQTTVGKASFITALYIVLVPLAGLLFRKRPAPQIWVAVALGALGLYLLCITEALSISAGDALVMVCSFLFAAHILVIDYFSPRADGVMMSCIQFFVAGVLGVLCALLFESPQWQDILNCWQPLLYAGAMSCGVAYTLQILGQKNTDPAVASLILSLESVFGALCGWLLLGESFSGREFAGVVLMFAAILLAQLPAQWLEALWGKLARKRR</sequence>
<dbReference type="InterPro" id="IPR000620">
    <property type="entry name" value="EamA_dom"/>
</dbReference>
<dbReference type="EMBL" id="DVFI01000099">
    <property type="protein sequence ID" value="HIQ63311.1"/>
    <property type="molecule type" value="Genomic_DNA"/>
</dbReference>
<dbReference type="PANTHER" id="PTHR42920">
    <property type="entry name" value="OS03G0707200 PROTEIN-RELATED"/>
    <property type="match status" value="1"/>
</dbReference>
<feature type="transmembrane region" description="Helical" evidence="7">
    <location>
        <begin position="273"/>
        <end position="294"/>
    </location>
</feature>
<evidence type="ECO:0000259" key="8">
    <source>
        <dbReference type="Pfam" id="PF00892"/>
    </source>
</evidence>
<reference evidence="9" key="1">
    <citation type="submission" date="2020-10" db="EMBL/GenBank/DDBJ databases">
        <authorList>
            <person name="Gilroy R."/>
        </authorList>
    </citation>
    <scope>NUCLEOTIDE SEQUENCE</scope>
    <source>
        <strain evidence="9">ChiHile30-977</strain>
    </source>
</reference>
<evidence type="ECO:0000256" key="6">
    <source>
        <dbReference type="ARBA" id="ARBA00023136"/>
    </source>
</evidence>
<dbReference type="PANTHER" id="PTHR42920:SF5">
    <property type="entry name" value="EAMA DOMAIN-CONTAINING PROTEIN"/>
    <property type="match status" value="1"/>
</dbReference>
<feature type="transmembrane region" description="Helical" evidence="7">
    <location>
        <begin position="126"/>
        <end position="147"/>
    </location>
</feature>
<dbReference type="Gene3D" id="1.10.3730.20">
    <property type="match status" value="1"/>
</dbReference>
<gene>
    <name evidence="9" type="ORF">IAA66_06955</name>
</gene>
<feature type="transmembrane region" description="Helical" evidence="7">
    <location>
        <begin position="241"/>
        <end position="261"/>
    </location>
</feature>
<dbReference type="InterPro" id="IPR051258">
    <property type="entry name" value="Diverse_Substrate_Transporter"/>
</dbReference>
<evidence type="ECO:0000313" key="10">
    <source>
        <dbReference type="Proteomes" id="UP000886819"/>
    </source>
</evidence>
<dbReference type="Pfam" id="PF00892">
    <property type="entry name" value="EamA"/>
    <property type="match status" value="2"/>
</dbReference>
<organism evidence="9 10">
    <name type="scientific">Candidatus Avichristensenella intestinipullorum</name>
    <dbReference type="NCBI Taxonomy" id="2840693"/>
    <lineage>
        <taxon>Bacteria</taxon>
        <taxon>Bacillati</taxon>
        <taxon>Bacillota</taxon>
        <taxon>Clostridia</taxon>
        <taxon>Candidatus Avichristensenella</taxon>
    </lineage>
</organism>
<feature type="transmembrane region" description="Helical" evidence="7">
    <location>
        <begin position="100"/>
        <end position="119"/>
    </location>
</feature>
<dbReference type="AlphaFoldDB" id="A0A9D0YW41"/>
<comment type="similarity">
    <text evidence="2">Belongs to the EamA transporter family.</text>
</comment>
<evidence type="ECO:0000256" key="1">
    <source>
        <dbReference type="ARBA" id="ARBA00004651"/>
    </source>
</evidence>
<feature type="transmembrane region" description="Helical" evidence="7">
    <location>
        <begin position="70"/>
        <end position="88"/>
    </location>
</feature>
<evidence type="ECO:0000256" key="5">
    <source>
        <dbReference type="ARBA" id="ARBA00022989"/>
    </source>
</evidence>
<keyword evidence="6 7" id="KW-0472">Membrane</keyword>
<feature type="domain" description="EamA" evidence="8">
    <location>
        <begin position="151"/>
        <end position="282"/>
    </location>
</feature>
<keyword evidence="4 7" id="KW-0812">Transmembrane</keyword>
<feature type="transmembrane region" description="Helical" evidence="7">
    <location>
        <begin position="40"/>
        <end position="58"/>
    </location>
</feature>
<keyword evidence="3" id="KW-1003">Cell membrane</keyword>
<accession>A0A9D0YW41</accession>
<feature type="transmembrane region" description="Helical" evidence="7">
    <location>
        <begin position="212"/>
        <end position="229"/>
    </location>
</feature>
<feature type="domain" description="EamA" evidence="8">
    <location>
        <begin position="6"/>
        <end position="140"/>
    </location>
</feature>
<evidence type="ECO:0000256" key="4">
    <source>
        <dbReference type="ARBA" id="ARBA00022692"/>
    </source>
</evidence>
<dbReference type="SUPFAM" id="SSF103481">
    <property type="entry name" value="Multidrug resistance efflux transporter EmrE"/>
    <property type="match status" value="2"/>
</dbReference>
<keyword evidence="5 7" id="KW-1133">Transmembrane helix</keyword>
<evidence type="ECO:0000256" key="2">
    <source>
        <dbReference type="ARBA" id="ARBA00007362"/>
    </source>
</evidence>
<reference evidence="9" key="2">
    <citation type="journal article" date="2021" name="PeerJ">
        <title>Extensive microbial diversity within the chicken gut microbiome revealed by metagenomics and culture.</title>
        <authorList>
            <person name="Gilroy R."/>
            <person name="Ravi A."/>
            <person name="Getino M."/>
            <person name="Pursley I."/>
            <person name="Horton D.L."/>
            <person name="Alikhan N.F."/>
            <person name="Baker D."/>
            <person name="Gharbi K."/>
            <person name="Hall N."/>
            <person name="Watson M."/>
            <person name="Adriaenssens E.M."/>
            <person name="Foster-Nyarko E."/>
            <person name="Jarju S."/>
            <person name="Secka A."/>
            <person name="Antonio M."/>
            <person name="Oren A."/>
            <person name="Chaudhuri R.R."/>
            <person name="La Ragione R."/>
            <person name="Hildebrand F."/>
            <person name="Pallen M.J."/>
        </authorList>
    </citation>
    <scope>NUCLEOTIDE SEQUENCE</scope>
    <source>
        <strain evidence="9">ChiHile30-977</strain>
    </source>
</reference>
<evidence type="ECO:0000256" key="3">
    <source>
        <dbReference type="ARBA" id="ARBA00022475"/>
    </source>
</evidence>
<evidence type="ECO:0000313" key="9">
    <source>
        <dbReference type="EMBL" id="HIQ63311.1"/>
    </source>
</evidence>
<protein>
    <submittedName>
        <fullName evidence="9">DMT family transporter</fullName>
    </submittedName>
</protein>
<proteinExistence type="inferred from homology"/>